<feature type="compositionally biased region" description="Basic and acidic residues" evidence="4">
    <location>
        <begin position="330"/>
        <end position="344"/>
    </location>
</feature>
<reference evidence="6" key="1">
    <citation type="submission" date="2022-08" db="EMBL/GenBank/DDBJ databases">
        <title>Novel sulfate-reducing endosymbionts in the free-living metamonad Anaeramoeba.</title>
        <authorList>
            <person name="Jerlstrom-Hultqvist J."/>
            <person name="Cepicka I."/>
            <person name="Gallot-Lavallee L."/>
            <person name="Salas-Leiva D."/>
            <person name="Curtis B.A."/>
            <person name="Zahonova K."/>
            <person name="Pipaliya S."/>
            <person name="Dacks J."/>
            <person name="Roger A.J."/>
        </authorList>
    </citation>
    <scope>NUCLEOTIDE SEQUENCE</scope>
    <source>
        <strain evidence="6">Schooner1</strain>
    </source>
</reference>
<dbReference type="Pfam" id="PF25782">
    <property type="entry name" value="TPR_CAND1"/>
    <property type="match status" value="1"/>
</dbReference>
<dbReference type="Proteomes" id="UP001150062">
    <property type="component" value="Unassembled WGS sequence"/>
</dbReference>
<evidence type="ECO:0000256" key="2">
    <source>
        <dbReference type="ARBA" id="ARBA00022737"/>
    </source>
</evidence>
<dbReference type="InterPro" id="IPR013932">
    <property type="entry name" value="TATA-bd_TIP120"/>
</dbReference>
<dbReference type="InterPro" id="IPR016024">
    <property type="entry name" value="ARM-type_fold"/>
</dbReference>
<keyword evidence="7" id="KW-1185">Reference proteome</keyword>
<accession>A0ABQ8XJV5</accession>
<organism evidence="6 7">
    <name type="scientific">Anaeramoeba flamelloides</name>
    <dbReference type="NCBI Taxonomy" id="1746091"/>
    <lineage>
        <taxon>Eukaryota</taxon>
        <taxon>Metamonada</taxon>
        <taxon>Anaeramoebidae</taxon>
        <taxon>Anaeramoeba</taxon>
    </lineage>
</organism>
<proteinExistence type="inferred from homology"/>
<feature type="compositionally biased region" description="Polar residues" evidence="4">
    <location>
        <begin position="345"/>
        <end position="355"/>
    </location>
</feature>
<feature type="compositionally biased region" description="Acidic residues" evidence="4">
    <location>
        <begin position="356"/>
        <end position="366"/>
    </location>
</feature>
<protein>
    <submittedName>
        <fullName evidence="6">TIP120 domain-containing protein</fullName>
    </submittedName>
</protein>
<evidence type="ECO:0000313" key="7">
    <source>
        <dbReference type="Proteomes" id="UP001150062"/>
    </source>
</evidence>
<name>A0ABQ8XJV5_9EUKA</name>
<feature type="domain" description="TATA-binding protein interacting (TIP20)" evidence="5">
    <location>
        <begin position="1124"/>
        <end position="1284"/>
    </location>
</feature>
<gene>
    <name evidence="6" type="ORF">M0813_04438</name>
</gene>
<dbReference type="PANTHER" id="PTHR12696">
    <property type="entry name" value="TIP120"/>
    <property type="match status" value="1"/>
</dbReference>
<dbReference type="SUPFAM" id="SSF48371">
    <property type="entry name" value="ARM repeat"/>
    <property type="match status" value="1"/>
</dbReference>
<dbReference type="InterPro" id="IPR039852">
    <property type="entry name" value="CAND1/CAND2"/>
</dbReference>
<keyword evidence="3" id="KW-0833">Ubl conjugation pathway</keyword>
<evidence type="ECO:0000256" key="3">
    <source>
        <dbReference type="ARBA" id="ARBA00022786"/>
    </source>
</evidence>
<evidence type="ECO:0000259" key="5">
    <source>
        <dbReference type="Pfam" id="PF08623"/>
    </source>
</evidence>
<evidence type="ECO:0000256" key="4">
    <source>
        <dbReference type="SAM" id="MobiDB-lite"/>
    </source>
</evidence>
<dbReference type="Gene3D" id="1.25.10.10">
    <property type="entry name" value="Leucine-rich Repeat Variant"/>
    <property type="match status" value="1"/>
</dbReference>
<dbReference type="Pfam" id="PF08623">
    <property type="entry name" value="TIP120"/>
    <property type="match status" value="1"/>
</dbReference>
<dbReference type="EMBL" id="JAOAOG010000287">
    <property type="protein sequence ID" value="KAJ6232911.1"/>
    <property type="molecule type" value="Genomic_DNA"/>
</dbReference>
<comment type="similarity">
    <text evidence="1">Belongs to the CAND family.</text>
</comment>
<keyword evidence="2" id="KW-0677">Repeat</keyword>
<dbReference type="InterPro" id="IPR011989">
    <property type="entry name" value="ARM-like"/>
</dbReference>
<evidence type="ECO:0000313" key="6">
    <source>
        <dbReference type="EMBL" id="KAJ6232911.1"/>
    </source>
</evidence>
<feature type="region of interest" description="Disordered" evidence="4">
    <location>
        <begin position="328"/>
        <end position="366"/>
    </location>
</feature>
<evidence type="ECO:0000256" key="1">
    <source>
        <dbReference type="ARBA" id="ARBA00007657"/>
    </source>
</evidence>
<comment type="caution">
    <text evidence="6">The sequence shown here is derived from an EMBL/GenBank/DDBJ whole genome shotgun (WGS) entry which is preliminary data.</text>
</comment>
<sequence>MFEKFKKNLLSNDRDLRYMALSDLNSDLEKKIGLFAIFNIHKKQIVRLVLQKLVDSSVEVCSLSVQSLEILIPFIDDSLVKEVLNEIIVSVFSNDQQLSEISYLAFHKILNKINYQQTTILTYFSEHLIPEIINHIEKNNFSSEKLKLFDLIKTVLMKFGLLLCLDQEFLQKFFMKSLQISRSQKVVECLCEFLSLANDEIFKSTIEIIIEKLIYEKQIVMVQQYIRTLKEISDIVKNKLGIFLNRIIPLITKYCIESKYKEENQLIEICIQSLERFIYKFPKYTQQYYETFLILFNKLLKYDNGNELEESLSSSFDSISDFISTSEEENSMKGDDNCCSEHTESVNSDNTSENSGETDENEDLDDINSPWKVRRSIMNCISTLIVSSHKQLIKNFKDIYNLLVYSFIEKNNNICQINYKTFFQLLEQLSIMNLNVQEKQLIKKIVERNIHIVIQHFGQVLSNKRTKFKIIAIKIISKLFQLFSSLLDEYLEQIFLGIISTLDENEIKNIDLKIETVKCLTIIILNANQILIHPYFKNIFPFILKSIKRKNHRVSLTVLELLQQIPLIIRNKIDSLSNLNYQLFDNSWEIISKKLYHIICELLRLENSLPIIKKLLIKILSTIISYLGDILANELPYTLKLLFSFLTIPSFTLTSIQAFHTIVKSNIKFSIKVIIHQLIEQLSYFLNSSKKELIYTSLQTLTLLFQKHNFEINEKFSENLLIKISKLINNSDIHLTLISINYVTSILKKLPSIIDCVLNIILPNVYSILTNPLLHNLSIILDFFRELINYDQEYLNFNIFKQPLFKIIECHKIDTETFLIPKAFISISQILAMLVYESSEEIYEQTIEELTEKITKKDIKISSFAIITIGEIGKLIDLSKYSNLHLLLLSLFESKSNLIQCSASVAFGKLCCGNLEYYLPNILNFFKQSENFQYLIFKSLKEVIQNYNFNNTGMIINHTNHKTTNNKIIMNNKNNSTNSSNNSNYYYTPNNKNNNMKISINNNQTYSFNENHLNLIINLLFNNCTNEKQGIRKIVAECFGKLTLIKPKTIIKMLVKEIGNGPTVMRHTIITSVQFMIHKDNTTIDQVLFENIKHFYKCLSDEDSSIRLATLKLLNLALQYKPILIPRNLEDLLPLIYQETKMKKDLIHIVHIGELKNVIDNGLENRKAVITTLDLLLSSYSELINFSEYVEVIINFLLDINTDIICKINKIIIKIIFIRPLMIKSNLKRLLENLKSILFRNLSKYSIRKDYQQHKTMINSTLSLIVKLSSSVEISNSVLLSNFYDTIINKDLSLLEQLRKIESKNNNSKMKMDFSNYNYSNQIFLSRNYY</sequence>